<dbReference type="RefSeq" id="WP_145198328.1">
    <property type="nucleotide sequence ID" value="NZ_CP036267.1"/>
</dbReference>
<dbReference type="InterPro" id="IPR029065">
    <property type="entry name" value="Enolase_C-like"/>
</dbReference>
<dbReference type="Pfam" id="PF13378">
    <property type="entry name" value="MR_MLE_C"/>
    <property type="match status" value="1"/>
</dbReference>
<evidence type="ECO:0000259" key="1">
    <source>
        <dbReference type="Pfam" id="PF13378"/>
    </source>
</evidence>
<dbReference type="AlphaFoldDB" id="A0A517QMD5"/>
<dbReference type="SUPFAM" id="SSF51604">
    <property type="entry name" value="Enolase C-terminal domain-like"/>
    <property type="match status" value="1"/>
</dbReference>
<accession>A0A517QMD5</accession>
<dbReference type="InterPro" id="IPR036849">
    <property type="entry name" value="Enolase-like_C_sf"/>
</dbReference>
<dbReference type="EMBL" id="CP036267">
    <property type="protein sequence ID" value="QDT32796.1"/>
    <property type="molecule type" value="Genomic_DNA"/>
</dbReference>
<reference evidence="2 3" key="1">
    <citation type="submission" date="2019-02" db="EMBL/GenBank/DDBJ databases">
        <title>Deep-cultivation of Planctomycetes and their phenomic and genomic characterization uncovers novel biology.</title>
        <authorList>
            <person name="Wiegand S."/>
            <person name="Jogler M."/>
            <person name="Boedeker C."/>
            <person name="Pinto D."/>
            <person name="Vollmers J."/>
            <person name="Rivas-Marin E."/>
            <person name="Kohn T."/>
            <person name="Peeters S.H."/>
            <person name="Heuer A."/>
            <person name="Rast P."/>
            <person name="Oberbeckmann S."/>
            <person name="Bunk B."/>
            <person name="Jeske O."/>
            <person name="Meyerdierks A."/>
            <person name="Storesund J.E."/>
            <person name="Kallscheuer N."/>
            <person name="Luecker S."/>
            <person name="Lage O.M."/>
            <person name="Pohl T."/>
            <person name="Merkel B.J."/>
            <person name="Hornburger P."/>
            <person name="Mueller R.-W."/>
            <person name="Bruemmer F."/>
            <person name="Labrenz M."/>
            <person name="Spormann A.M."/>
            <person name="Op den Camp H."/>
            <person name="Overmann J."/>
            <person name="Amann R."/>
            <person name="Jetten M.S.M."/>
            <person name="Mascher T."/>
            <person name="Medema M.H."/>
            <person name="Devos D.P."/>
            <person name="Kaster A.-K."/>
            <person name="Ovreas L."/>
            <person name="Rohde M."/>
            <person name="Galperin M.Y."/>
            <person name="Jogler C."/>
        </authorList>
    </citation>
    <scope>NUCLEOTIDE SEQUENCE [LARGE SCALE GENOMIC DNA]</scope>
    <source>
        <strain evidence="2 3">Mal48</strain>
    </source>
</reference>
<dbReference type="Proteomes" id="UP000315724">
    <property type="component" value="Chromosome"/>
</dbReference>
<dbReference type="OrthoDB" id="7809546at2"/>
<dbReference type="Gene3D" id="3.20.20.120">
    <property type="entry name" value="Enolase-like C-terminal domain"/>
    <property type="match status" value="1"/>
</dbReference>
<dbReference type="KEGG" id="tpol:Mal48_20430"/>
<feature type="domain" description="Enolase C-terminal" evidence="1">
    <location>
        <begin position="218"/>
        <end position="304"/>
    </location>
</feature>
<keyword evidence="3" id="KW-1185">Reference proteome</keyword>
<evidence type="ECO:0000313" key="2">
    <source>
        <dbReference type="EMBL" id="QDT32796.1"/>
    </source>
</evidence>
<organism evidence="2 3">
    <name type="scientific">Thalassoglobus polymorphus</name>
    <dbReference type="NCBI Taxonomy" id="2527994"/>
    <lineage>
        <taxon>Bacteria</taxon>
        <taxon>Pseudomonadati</taxon>
        <taxon>Planctomycetota</taxon>
        <taxon>Planctomycetia</taxon>
        <taxon>Planctomycetales</taxon>
        <taxon>Planctomycetaceae</taxon>
        <taxon>Thalassoglobus</taxon>
    </lineage>
</organism>
<proteinExistence type="predicted"/>
<gene>
    <name evidence="2" type="ORF">Mal48_20430</name>
</gene>
<sequence>MSYSIKKIELYVRETKPGRMLFSLGKKKQENKSQQGLLNPLGHIRLVLQDSEGNETFGCAGDRLSVRWLDKRPGRSLDLKRRELVQLLNDAKEIALSIGEFETPFEFWEKAHPQIMQRGREMQQEDLTSSYASAQFERAVLDAFCRAHEKSIFEMVKTGQVGFEAASIHPELKGFPFEKSLPQRPLSQFWIRHTIGSSDPLTEADLNAANRANDGLPETLEEYVREDGIRYFKIKVSGSPDQDLQRLSAIWDVIVSAQAPVITLDANEAFDDLKTFEKFLVRFDRELTGMFQHVAYIEQPLRRQLTLDPSTKKSITRLAELKSLLIDESDGTTDSYRRALDIGYDGTSHKNCKGVFKSLANYALMMKRAETGRSTFLSAEDLQNLPVVPLQQDFTTLGILGIEHCERNGHHYNFGLSMLSEKDRANALASHPDLYVEKDGEGFLNIQNGQVNCASLQCSGFGIANEPDWDSMMNMNEWVKLRHSE</sequence>
<name>A0A517QMD5_9PLAN</name>
<protein>
    <recommendedName>
        <fullName evidence="1">Enolase C-terminal domain-containing protein</fullName>
    </recommendedName>
</protein>
<evidence type="ECO:0000313" key="3">
    <source>
        <dbReference type="Proteomes" id="UP000315724"/>
    </source>
</evidence>